<dbReference type="Proteomes" id="UP000735302">
    <property type="component" value="Unassembled WGS sequence"/>
</dbReference>
<protein>
    <submittedName>
        <fullName evidence="1">Endonuclease/exonuclease/phosphatase</fullName>
    </submittedName>
</protein>
<dbReference type="EMBL" id="BLXT01000154">
    <property type="protein sequence ID" value="GFN74721.1"/>
    <property type="molecule type" value="Genomic_DNA"/>
</dbReference>
<reference evidence="1 2" key="1">
    <citation type="journal article" date="2021" name="Elife">
        <title>Chloroplast acquisition without the gene transfer in kleptoplastic sea slugs, Plakobranchus ocellatus.</title>
        <authorList>
            <person name="Maeda T."/>
            <person name="Takahashi S."/>
            <person name="Yoshida T."/>
            <person name="Shimamura S."/>
            <person name="Takaki Y."/>
            <person name="Nagai Y."/>
            <person name="Toyoda A."/>
            <person name="Suzuki Y."/>
            <person name="Arimoto A."/>
            <person name="Ishii H."/>
            <person name="Satoh N."/>
            <person name="Nishiyama T."/>
            <person name="Hasebe M."/>
            <person name="Maruyama T."/>
            <person name="Minagawa J."/>
            <person name="Obokata J."/>
            <person name="Shigenobu S."/>
        </authorList>
    </citation>
    <scope>NUCLEOTIDE SEQUENCE [LARGE SCALE GENOMIC DNA]</scope>
</reference>
<organism evidence="1 2">
    <name type="scientific">Plakobranchus ocellatus</name>
    <dbReference type="NCBI Taxonomy" id="259542"/>
    <lineage>
        <taxon>Eukaryota</taxon>
        <taxon>Metazoa</taxon>
        <taxon>Spiralia</taxon>
        <taxon>Lophotrochozoa</taxon>
        <taxon>Mollusca</taxon>
        <taxon>Gastropoda</taxon>
        <taxon>Heterobranchia</taxon>
        <taxon>Euthyneura</taxon>
        <taxon>Panpulmonata</taxon>
        <taxon>Sacoglossa</taxon>
        <taxon>Placobranchoidea</taxon>
        <taxon>Plakobranchidae</taxon>
        <taxon>Plakobranchus</taxon>
    </lineage>
</organism>
<dbReference type="InterPro" id="IPR052560">
    <property type="entry name" value="RdDP_mobile_element"/>
</dbReference>
<proteinExistence type="predicted"/>
<dbReference type="PANTHER" id="PTHR36688">
    <property type="entry name" value="ENDO/EXONUCLEASE/PHOSPHATASE DOMAIN-CONTAINING PROTEIN"/>
    <property type="match status" value="1"/>
</dbReference>
<accession>A0AAV3XY10</accession>
<dbReference type="GO" id="GO:0004519">
    <property type="term" value="F:endonuclease activity"/>
    <property type="evidence" value="ECO:0007669"/>
    <property type="project" value="UniProtKB-KW"/>
</dbReference>
<sequence length="129" mass="14677">MADPRMRRLKKALEHRPMASNRPFEVEFTENKHNIALWKGKTGKALGLNELMQEMLAHLGQSVKDTLLTLFNHTRRSGELLHAWRLGGCCTKILKKGKCAMAAESYRPISLTSVISKTMEYLVNAPLYH</sequence>
<evidence type="ECO:0000313" key="2">
    <source>
        <dbReference type="Proteomes" id="UP000735302"/>
    </source>
</evidence>
<dbReference type="PANTHER" id="PTHR36688:SF2">
    <property type="entry name" value="ENDONUCLEASE_EXONUCLEASE_PHOSPHATASE DOMAIN-CONTAINING PROTEIN"/>
    <property type="match status" value="1"/>
</dbReference>
<evidence type="ECO:0000313" key="1">
    <source>
        <dbReference type="EMBL" id="GFN74721.1"/>
    </source>
</evidence>
<keyword evidence="1" id="KW-0255">Endonuclease</keyword>
<keyword evidence="1" id="KW-0540">Nuclease</keyword>
<comment type="caution">
    <text evidence="1">The sequence shown here is derived from an EMBL/GenBank/DDBJ whole genome shotgun (WGS) entry which is preliminary data.</text>
</comment>
<gene>
    <name evidence="1" type="ORF">PoB_000122700</name>
</gene>
<dbReference type="AlphaFoldDB" id="A0AAV3XY10"/>
<keyword evidence="2" id="KW-1185">Reference proteome</keyword>
<keyword evidence="1" id="KW-0378">Hydrolase</keyword>
<name>A0AAV3XY10_9GAST</name>